<dbReference type="AlphaFoldDB" id="A0A016ULE2"/>
<name>A0A016ULE2_9BILA</name>
<dbReference type="EMBL" id="JARK01001372">
    <property type="protein sequence ID" value="EYC15652.1"/>
    <property type="molecule type" value="Genomic_DNA"/>
</dbReference>
<reference evidence="2" key="1">
    <citation type="journal article" date="2015" name="Nat. Genet.">
        <title>The genome and transcriptome of the zoonotic hookworm Ancylostoma ceylanicum identify infection-specific gene families.</title>
        <authorList>
            <person name="Schwarz E.M."/>
            <person name="Hu Y."/>
            <person name="Antoshechkin I."/>
            <person name="Miller M.M."/>
            <person name="Sternberg P.W."/>
            <person name="Aroian R.V."/>
        </authorList>
    </citation>
    <scope>NUCLEOTIDE SEQUENCE</scope>
    <source>
        <strain evidence="2">HY135</strain>
    </source>
</reference>
<sequence>MRNLKGCSCLSYSFILGSDVVALKFCIYSKSNIFAFECRIFRINWKFECFSIRDQYCVVRKVRKAVGLSHFRMSRLLPKLFIK</sequence>
<accession>A0A016ULE2</accession>
<keyword evidence="2" id="KW-1185">Reference proteome</keyword>
<evidence type="ECO:0000313" key="2">
    <source>
        <dbReference type="Proteomes" id="UP000024635"/>
    </source>
</evidence>
<proteinExistence type="predicted"/>
<organism evidence="1 2">
    <name type="scientific">Ancylostoma ceylanicum</name>
    <dbReference type="NCBI Taxonomy" id="53326"/>
    <lineage>
        <taxon>Eukaryota</taxon>
        <taxon>Metazoa</taxon>
        <taxon>Ecdysozoa</taxon>
        <taxon>Nematoda</taxon>
        <taxon>Chromadorea</taxon>
        <taxon>Rhabditida</taxon>
        <taxon>Rhabditina</taxon>
        <taxon>Rhabditomorpha</taxon>
        <taxon>Strongyloidea</taxon>
        <taxon>Ancylostomatidae</taxon>
        <taxon>Ancylostomatinae</taxon>
        <taxon>Ancylostoma</taxon>
    </lineage>
</organism>
<protein>
    <submittedName>
        <fullName evidence="1">Uncharacterized protein</fullName>
    </submittedName>
</protein>
<evidence type="ECO:0000313" key="1">
    <source>
        <dbReference type="EMBL" id="EYC15652.1"/>
    </source>
</evidence>
<gene>
    <name evidence="1" type="primary">Acey_s0036.g3274</name>
    <name evidence="1" type="ORF">Y032_0036g3274</name>
</gene>
<dbReference type="Proteomes" id="UP000024635">
    <property type="component" value="Unassembled WGS sequence"/>
</dbReference>
<comment type="caution">
    <text evidence="1">The sequence shown here is derived from an EMBL/GenBank/DDBJ whole genome shotgun (WGS) entry which is preliminary data.</text>
</comment>